<dbReference type="Gene3D" id="1.10.10.10">
    <property type="entry name" value="Winged helix-like DNA-binding domain superfamily/Winged helix DNA-binding domain"/>
    <property type="match status" value="1"/>
</dbReference>
<sequence>MRGSEYAQLRAFVAVVEHGSFVRAAAHLGMSASALSQTIRQLEERLEVRLLNRTTRSVSPSDAGARLLLRLQPALNEVDAALAGIAQTPGAPPSGRLRINAPRVAAVHYLAPLLGPFLNTYPGVSLDIVTDERPVDVASGGFDLGIRLGESPEDDLIAVELSGHLEMMVVASPAYLEQFGTPHTPHDLSEHQCLSFREASGGSLYPWDFERGGERLAISVNGPLEVTEPEMLTRVVLAGAGIAYLFEHQVREHITSGRLVHLLAEWTPAFPGFYLYYPKQRQTEPALQAFVDFVKKPLRPDS</sequence>
<dbReference type="InterPro" id="IPR000847">
    <property type="entry name" value="LysR_HTH_N"/>
</dbReference>
<dbReference type="CDD" id="cd08474">
    <property type="entry name" value="PBP2_CrgA_like_5"/>
    <property type="match status" value="1"/>
</dbReference>
<accession>A0A1H1QTK2</accession>
<feature type="domain" description="HTH lysR-type" evidence="5">
    <location>
        <begin position="1"/>
        <end position="61"/>
    </location>
</feature>
<evidence type="ECO:0000313" key="6">
    <source>
        <dbReference type="EMBL" id="SDS26801.1"/>
    </source>
</evidence>
<dbReference type="Gene3D" id="3.40.190.290">
    <property type="match status" value="1"/>
</dbReference>
<dbReference type="InterPro" id="IPR036390">
    <property type="entry name" value="WH_DNA-bd_sf"/>
</dbReference>
<evidence type="ECO:0000256" key="2">
    <source>
        <dbReference type="ARBA" id="ARBA00023015"/>
    </source>
</evidence>
<dbReference type="Pfam" id="PF00126">
    <property type="entry name" value="HTH_1"/>
    <property type="match status" value="1"/>
</dbReference>
<keyword evidence="2" id="KW-0805">Transcription regulation</keyword>
<dbReference type="Pfam" id="PF03466">
    <property type="entry name" value="LysR_substrate"/>
    <property type="match status" value="1"/>
</dbReference>
<evidence type="ECO:0000256" key="1">
    <source>
        <dbReference type="ARBA" id="ARBA00009437"/>
    </source>
</evidence>
<evidence type="ECO:0000256" key="4">
    <source>
        <dbReference type="ARBA" id="ARBA00023163"/>
    </source>
</evidence>
<dbReference type="FunFam" id="1.10.10.10:FF:000001">
    <property type="entry name" value="LysR family transcriptional regulator"/>
    <property type="match status" value="1"/>
</dbReference>
<dbReference type="STRING" id="1148509.SAMN05216222_1068"/>
<protein>
    <submittedName>
        <fullName evidence="6">DNA-binding transcriptional regulator, LysR family</fullName>
    </submittedName>
</protein>
<comment type="similarity">
    <text evidence="1">Belongs to the LysR transcriptional regulatory family.</text>
</comment>
<dbReference type="Proteomes" id="UP000198481">
    <property type="component" value="Chromosome I"/>
</dbReference>
<dbReference type="GO" id="GO:0006351">
    <property type="term" value="P:DNA-templated transcription"/>
    <property type="evidence" value="ECO:0007669"/>
    <property type="project" value="TreeGrafter"/>
</dbReference>
<dbReference type="SUPFAM" id="SSF53850">
    <property type="entry name" value="Periplasmic binding protein-like II"/>
    <property type="match status" value="1"/>
</dbReference>
<evidence type="ECO:0000313" key="7">
    <source>
        <dbReference type="Proteomes" id="UP000198481"/>
    </source>
</evidence>
<dbReference type="PROSITE" id="PS50931">
    <property type="entry name" value="HTH_LYSR"/>
    <property type="match status" value="1"/>
</dbReference>
<keyword evidence="4" id="KW-0804">Transcription</keyword>
<dbReference type="GO" id="GO:0043565">
    <property type="term" value="F:sequence-specific DNA binding"/>
    <property type="evidence" value="ECO:0007669"/>
    <property type="project" value="TreeGrafter"/>
</dbReference>
<dbReference type="InterPro" id="IPR058163">
    <property type="entry name" value="LysR-type_TF_proteobact-type"/>
</dbReference>
<dbReference type="RefSeq" id="WP_092271622.1">
    <property type="nucleotide sequence ID" value="NZ_LT629762.1"/>
</dbReference>
<evidence type="ECO:0000259" key="5">
    <source>
        <dbReference type="PROSITE" id="PS50931"/>
    </source>
</evidence>
<dbReference type="EMBL" id="LT629762">
    <property type="protein sequence ID" value="SDS26801.1"/>
    <property type="molecule type" value="Genomic_DNA"/>
</dbReference>
<evidence type="ECO:0000256" key="3">
    <source>
        <dbReference type="ARBA" id="ARBA00023125"/>
    </source>
</evidence>
<dbReference type="PANTHER" id="PTHR30537">
    <property type="entry name" value="HTH-TYPE TRANSCRIPTIONAL REGULATOR"/>
    <property type="match status" value="1"/>
</dbReference>
<organism evidence="6 7">
    <name type="scientific">Pseudomonas prosekii</name>
    <dbReference type="NCBI Taxonomy" id="1148509"/>
    <lineage>
        <taxon>Bacteria</taxon>
        <taxon>Pseudomonadati</taxon>
        <taxon>Pseudomonadota</taxon>
        <taxon>Gammaproteobacteria</taxon>
        <taxon>Pseudomonadales</taxon>
        <taxon>Pseudomonadaceae</taxon>
        <taxon>Pseudomonas</taxon>
    </lineage>
</organism>
<dbReference type="InterPro" id="IPR036388">
    <property type="entry name" value="WH-like_DNA-bd_sf"/>
</dbReference>
<proteinExistence type="inferred from homology"/>
<name>A0A1H1QTK2_9PSED</name>
<gene>
    <name evidence="6" type="ORF">SAMN05216222_1068</name>
</gene>
<reference evidence="6 7" key="1">
    <citation type="submission" date="2016-10" db="EMBL/GenBank/DDBJ databases">
        <authorList>
            <person name="de Groot N.N."/>
        </authorList>
    </citation>
    <scope>NUCLEOTIDE SEQUENCE [LARGE SCALE GENOMIC DNA]</scope>
    <source>
        <strain evidence="6 7">LMG 26867</strain>
    </source>
</reference>
<dbReference type="SUPFAM" id="SSF46785">
    <property type="entry name" value="Winged helix' DNA-binding domain"/>
    <property type="match status" value="1"/>
</dbReference>
<keyword evidence="3 6" id="KW-0238">DNA-binding</keyword>
<dbReference type="PANTHER" id="PTHR30537:SF1">
    <property type="entry name" value="HTH-TYPE TRANSCRIPTIONAL REGULATOR PGRR"/>
    <property type="match status" value="1"/>
</dbReference>
<dbReference type="AlphaFoldDB" id="A0A1H1QTK2"/>
<dbReference type="GO" id="GO:0003700">
    <property type="term" value="F:DNA-binding transcription factor activity"/>
    <property type="evidence" value="ECO:0007669"/>
    <property type="project" value="InterPro"/>
</dbReference>
<dbReference type="InterPro" id="IPR005119">
    <property type="entry name" value="LysR_subst-bd"/>
</dbReference>